<name>A0ABT3ZBW1_9HYPH</name>
<comment type="cofactor">
    <cofactor evidence="1">
        <name>pyridoxal 5'-phosphate</name>
        <dbReference type="ChEBI" id="CHEBI:597326"/>
    </cofactor>
</comment>
<evidence type="ECO:0000313" key="5">
    <source>
        <dbReference type="EMBL" id="MCY0149289.1"/>
    </source>
</evidence>
<dbReference type="PIRSF" id="PIRSF000521">
    <property type="entry name" value="Transaminase_4ab_Lys_Orn"/>
    <property type="match status" value="1"/>
</dbReference>
<dbReference type="Gene3D" id="3.90.1150.10">
    <property type="entry name" value="Aspartate Aminotransferase, domain 1"/>
    <property type="match status" value="1"/>
</dbReference>
<dbReference type="InterPro" id="IPR015422">
    <property type="entry name" value="PyrdxlP-dep_Trfase_small"/>
</dbReference>
<comment type="similarity">
    <text evidence="2 4">Belongs to the class-III pyridoxal-phosphate-dependent aminotransferase family.</text>
</comment>
<keyword evidence="5" id="KW-0032">Aminotransferase</keyword>
<keyword evidence="3 4" id="KW-0663">Pyridoxal phosphate</keyword>
<dbReference type="InterPro" id="IPR015421">
    <property type="entry name" value="PyrdxlP-dep_Trfase_major"/>
</dbReference>
<evidence type="ECO:0000313" key="6">
    <source>
        <dbReference type="Proteomes" id="UP001073227"/>
    </source>
</evidence>
<comment type="caution">
    <text evidence="5">The sequence shown here is derived from an EMBL/GenBank/DDBJ whole genome shotgun (WGS) entry which is preliminary data.</text>
</comment>
<evidence type="ECO:0000256" key="2">
    <source>
        <dbReference type="ARBA" id="ARBA00008954"/>
    </source>
</evidence>
<dbReference type="InterPro" id="IPR049704">
    <property type="entry name" value="Aminotrans_3_PPA_site"/>
</dbReference>
<keyword evidence="6" id="KW-1185">Reference proteome</keyword>
<dbReference type="Gene3D" id="3.40.640.10">
    <property type="entry name" value="Type I PLP-dependent aspartate aminotransferase-like (Major domain)"/>
    <property type="match status" value="1"/>
</dbReference>
<dbReference type="CDD" id="cd00610">
    <property type="entry name" value="OAT_like"/>
    <property type="match status" value="1"/>
</dbReference>
<dbReference type="InterPro" id="IPR005814">
    <property type="entry name" value="Aminotrans_3"/>
</dbReference>
<dbReference type="PANTHER" id="PTHR43094">
    <property type="entry name" value="AMINOTRANSFERASE"/>
    <property type="match status" value="1"/>
</dbReference>
<accession>A0ABT3ZBW1</accession>
<dbReference type="Pfam" id="PF00202">
    <property type="entry name" value="Aminotran_3"/>
    <property type="match status" value="1"/>
</dbReference>
<dbReference type="InterPro" id="IPR015424">
    <property type="entry name" value="PyrdxlP-dep_Trfase"/>
</dbReference>
<dbReference type="PROSITE" id="PS00600">
    <property type="entry name" value="AA_TRANSFER_CLASS_3"/>
    <property type="match status" value="1"/>
</dbReference>
<organism evidence="5 6">
    <name type="scientific">Hoeflea algicola</name>
    <dbReference type="NCBI Taxonomy" id="2983763"/>
    <lineage>
        <taxon>Bacteria</taxon>
        <taxon>Pseudomonadati</taxon>
        <taxon>Pseudomonadota</taxon>
        <taxon>Alphaproteobacteria</taxon>
        <taxon>Hyphomicrobiales</taxon>
        <taxon>Rhizobiaceae</taxon>
        <taxon>Hoeflea</taxon>
    </lineage>
</organism>
<dbReference type="PANTHER" id="PTHR43094:SF1">
    <property type="entry name" value="AMINOTRANSFERASE CLASS-III"/>
    <property type="match status" value="1"/>
</dbReference>
<evidence type="ECO:0000256" key="4">
    <source>
        <dbReference type="RuleBase" id="RU003560"/>
    </source>
</evidence>
<proteinExistence type="inferred from homology"/>
<dbReference type="Proteomes" id="UP001073227">
    <property type="component" value="Unassembled WGS sequence"/>
</dbReference>
<protein>
    <submittedName>
        <fullName evidence="5">Aspartate aminotransferase family protein</fullName>
    </submittedName>
</protein>
<dbReference type="RefSeq" id="WP_267654790.1">
    <property type="nucleotide sequence ID" value="NZ_JAOVZR010000001.1"/>
</dbReference>
<dbReference type="GO" id="GO:0008483">
    <property type="term" value="F:transaminase activity"/>
    <property type="evidence" value="ECO:0007669"/>
    <property type="project" value="UniProtKB-KW"/>
</dbReference>
<evidence type="ECO:0000256" key="3">
    <source>
        <dbReference type="ARBA" id="ARBA00022898"/>
    </source>
</evidence>
<dbReference type="SUPFAM" id="SSF53383">
    <property type="entry name" value="PLP-dependent transferases"/>
    <property type="match status" value="1"/>
</dbReference>
<gene>
    <name evidence="5" type="ORF">OEG84_16625</name>
</gene>
<sequence>MNTEELHRWDLAHVVHPWSYAGPSLMIAKAKGTRYWDVDGKEYLDALGGIQNCSVGHSRPELIEAAKAQMERLEYVPMHWNFTNEPAVRLARTIAELAPADLNQTYFVSSGSEATESAVKLMRRYHYLRGDTKRATILCLKQGYHGATILATAATGFENLQQGFGPLPGGIKFLTPPHVYRSELFGGEDPVEFCIRQLKQVIADEGGDTIAAIMAEPVLTVGGVIVPPAEYWPAVSEICRQHGILLVADEVVTGFGRTGAWFAGPELGMLPDAIVFGKGVSSGHFPLSGVIMSDTIAEVIKSAPDGLMHGFTYCGHPVGCAVASRNIEVLQENKLLENSKEVGGYLLGTLKEKLRDSPIVGDIRGYGMLLAVELVSDKATREPLQFKRQLLADRIRNEHAVVVRSIGANIIIAPPLILGRSEADTIAHALEEVISTTNTDGTSL</sequence>
<keyword evidence="5" id="KW-0808">Transferase</keyword>
<reference evidence="5" key="1">
    <citation type="submission" date="2022-10" db="EMBL/GenBank/DDBJ databases">
        <title>Hoeflea sp. G2-23, isolated from marine algae.</title>
        <authorList>
            <person name="Kristyanto S."/>
            <person name="Kim J.M."/>
            <person name="Jeon C.O."/>
        </authorList>
    </citation>
    <scope>NUCLEOTIDE SEQUENCE</scope>
    <source>
        <strain evidence="5">G2-23</strain>
    </source>
</reference>
<dbReference type="EMBL" id="JAOVZR010000001">
    <property type="protein sequence ID" value="MCY0149289.1"/>
    <property type="molecule type" value="Genomic_DNA"/>
</dbReference>
<evidence type="ECO:0000256" key="1">
    <source>
        <dbReference type="ARBA" id="ARBA00001933"/>
    </source>
</evidence>